<evidence type="ECO:0000256" key="2">
    <source>
        <dbReference type="ARBA" id="ARBA00023125"/>
    </source>
</evidence>
<dbReference type="SUPFAM" id="SSF51215">
    <property type="entry name" value="Regulatory protein AraC"/>
    <property type="match status" value="1"/>
</dbReference>
<feature type="domain" description="HTH araC/xylS-type" evidence="4">
    <location>
        <begin position="172"/>
        <end position="270"/>
    </location>
</feature>
<evidence type="ECO:0000313" key="6">
    <source>
        <dbReference type="Proteomes" id="UP000215694"/>
    </source>
</evidence>
<dbReference type="Pfam" id="PF02311">
    <property type="entry name" value="AraC_binding"/>
    <property type="match status" value="1"/>
</dbReference>
<keyword evidence="1" id="KW-0805">Transcription regulation</keyword>
<evidence type="ECO:0000256" key="3">
    <source>
        <dbReference type="ARBA" id="ARBA00023163"/>
    </source>
</evidence>
<dbReference type="PRINTS" id="PR00032">
    <property type="entry name" value="HTHARAC"/>
</dbReference>
<organism evidence="5 6">
    <name type="scientific">Romboutsia weinsteinii</name>
    <dbReference type="NCBI Taxonomy" id="2020949"/>
    <lineage>
        <taxon>Bacteria</taxon>
        <taxon>Bacillati</taxon>
        <taxon>Bacillota</taxon>
        <taxon>Clostridia</taxon>
        <taxon>Peptostreptococcales</taxon>
        <taxon>Peptostreptococcaceae</taxon>
        <taxon>Romboutsia</taxon>
    </lineage>
</organism>
<dbReference type="AlphaFoldDB" id="A0A371J790"/>
<dbReference type="CDD" id="cd06986">
    <property type="entry name" value="cupin_MmsR-like_N"/>
    <property type="match status" value="1"/>
</dbReference>
<dbReference type="InterPro" id="IPR018060">
    <property type="entry name" value="HTH_AraC"/>
</dbReference>
<dbReference type="InterPro" id="IPR037923">
    <property type="entry name" value="HTH-like"/>
</dbReference>
<proteinExistence type="predicted"/>
<dbReference type="Gene3D" id="1.10.10.60">
    <property type="entry name" value="Homeodomain-like"/>
    <property type="match status" value="2"/>
</dbReference>
<dbReference type="EMBL" id="NOJY02000006">
    <property type="protein sequence ID" value="RDY28595.1"/>
    <property type="molecule type" value="Genomic_DNA"/>
</dbReference>
<dbReference type="InterPro" id="IPR018062">
    <property type="entry name" value="HTH_AraC-typ_CS"/>
</dbReference>
<accession>A0A371J790</accession>
<gene>
    <name evidence="5" type="ORF">CHL78_005245</name>
</gene>
<reference evidence="5 6" key="1">
    <citation type="journal article" date="2017" name="Genome Announc.">
        <title>Draft Genome Sequence of Romboutsia weinsteinii sp. nov. Strain CCRI-19649(T) Isolated from Surface Water.</title>
        <authorList>
            <person name="Maheux A.F."/>
            <person name="Boudreau D.K."/>
            <person name="Berube E."/>
            <person name="Boissinot M."/>
            <person name="Cantin P."/>
            <person name="Raymond F."/>
            <person name="Corbeil J."/>
            <person name="Omar R.F."/>
            <person name="Bergeron M.G."/>
        </authorList>
    </citation>
    <scope>NUCLEOTIDE SEQUENCE [LARGE SCALE GENOMIC DNA]</scope>
    <source>
        <strain evidence="5 6">CCRI-19649</strain>
    </source>
</reference>
<dbReference type="SMART" id="SM00342">
    <property type="entry name" value="HTH_ARAC"/>
    <property type="match status" value="1"/>
</dbReference>
<evidence type="ECO:0000259" key="4">
    <source>
        <dbReference type="PROSITE" id="PS01124"/>
    </source>
</evidence>
<sequence length="275" mass="32343">MDKFGIFSTDLKPSSELYIYECGFEHCAPRDPYQYEQIDYYLLHYILDGEGLFFMNDEVYHLKKGDGFFIPPNTDNNYYPLEGNPWIYRWVGINGTQAKELLSRCGLSEDNYVFNYTKDNKIDDYFRNIYESCSSNRLLEGLGYLYQFLSALMNDHSSEFTSSSPPSKVYISKSIEFIKENYTKNISVSDISDYLNIDRSHFFKIFKKDMMISPQDYIINYKIKQACDLLRKSSYSISEISNSVGFSSPSYFSKIFKKNMDTTPLKYKELFIKNR</sequence>
<protein>
    <submittedName>
        <fullName evidence="5">AraC family transcriptional regulator</fullName>
    </submittedName>
</protein>
<dbReference type="InterPro" id="IPR020449">
    <property type="entry name" value="Tscrpt_reg_AraC-type_HTH"/>
</dbReference>
<name>A0A371J790_9FIRM</name>
<dbReference type="Proteomes" id="UP000215694">
    <property type="component" value="Unassembled WGS sequence"/>
</dbReference>
<dbReference type="InterPro" id="IPR003313">
    <property type="entry name" value="AraC-bd"/>
</dbReference>
<dbReference type="OrthoDB" id="9813413at2"/>
<comment type="caution">
    <text evidence="5">The sequence shown here is derived from an EMBL/GenBank/DDBJ whole genome shotgun (WGS) entry which is preliminary data.</text>
</comment>
<evidence type="ECO:0000256" key="1">
    <source>
        <dbReference type="ARBA" id="ARBA00023015"/>
    </source>
</evidence>
<keyword evidence="2" id="KW-0238">DNA-binding</keyword>
<dbReference type="InterPro" id="IPR009057">
    <property type="entry name" value="Homeodomain-like_sf"/>
</dbReference>
<dbReference type="PROSITE" id="PS01124">
    <property type="entry name" value="HTH_ARAC_FAMILY_2"/>
    <property type="match status" value="1"/>
</dbReference>
<dbReference type="GO" id="GO:0043565">
    <property type="term" value="F:sequence-specific DNA binding"/>
    <property type="evidence" value="ECO:0007669"/>
    <property type="project" value="InterPro"/>
</dbReference>
<dbReference type="PANTHER" id="PTHR43280">
    <property type="entry name" value="ARAC-FAMILY TRANSCRIPTIONAL REGULATOR"/>
    <property type="match status" value="1"/>
</dbReference>
<dbReference type="Gene3D" id="2.60.120.280">
    <property type="entry name" value="Regulatory protein AraC"/>
    <property type="match status" value="1"/>
</dbReference>
<evidence type="ECO:0000313" key="5">
    <source>
        <dbReference type="EMBL" id="RDY28595.1"/>
    </source>
</evidence>
<dbReference type="Pfam" id="PF12833">
    <property type="entry name" value="HTH_18"/>
    <property type="match status" value="1"/>
</dbReference>
<dbReference type="PROSITE" id="PS00041">
    <property type="entry name" value="HTH_ARAC_FAMILY_1"/>
    <property type="match status" value="1"/>
</dbReference>
<dbReference type="RefSeq" id="WP_094366232.1">
    <property type="nucleotide sequence ID" value="NZ_NOJY02000006.1"/>
</dbReference>
<keyword evidence="3" id="KW-0804">Transcription</keyword>
<dbReference type="GO" id="GO:0003700">
    <property type="term" value="F:DNA-binding transcription factor activity"/>
    <property type="evidence" value="ECO:0007669"/>
    <property type="project" value="InterPro"/>
</dbReference>
<dbReference type="SUPFAM" id="SSF46689">
    <property type="entry name" value="Homeodomain-like"/>
    <property type="match status" value="2"/>
</dbReference>
<dbReference type="PANTHER" id="PTHR43280:SF28">
    <property type="entry name" value="HTH-TYPE TRANSCRIPTIONAL ACTIVATOR RHAS"/>
    <property type="match status" value="1"/>
</dbReference>
<keyword evidence="6" id="KW-1185">Reference proteome</keyword>